<reference evidence="1" key="1">
    <citation type="submission" date="2022-07" db="EMBL/GenBank/DDBJ databases">
        <title>Phylogenomic reconstructions and comparative analyses of Kickxellomycotina fungi.</title>
        <authorList>
            <person name="Reynolds N.K."/>
            <person name="Stajich J.E."/>
            <person name="Barry K."/>
            <person name="Grigoriev I.V."/>
            <person name="Crous P."/>
            <person name="Smith M.E."/>
        </authorList>
    </citation>
    <scope>NUCLEOTIDE SEQUENCE</scope>
    <source>
        <strain evidence="1">Benny 63K</strain>
    </source>
</reference>
<gene>
    <name evidence="1" type="primary">ECM39_2</name>
    <name evidence="1" type="ORF">LPJ66_006790</name>
</gene>
<sequence>MHSEGYRNSAYTYGHQGHASHPGHAGYPAGAATEPGQGQGSVEMAGMARAQQAHARAQYLPHTPVLQATFHRSHHAYSNPSPTAAAATTPTSANVPFHDSSSMLDETYIHPQPASRAAYQVPKHSAVGPASPYLPPPPQSHPPVPLHAPSSAVFPITGPPPPPPAPLYNRGSHPTEHSASLADLGSDWDSEEGPLGDADEALLRRRKRNAQSAARLRERRKTREQELSASCSKLETQISRLQVELDDEKRRAMLELQQGSGGGMRGTKRAWSGTVDDVAAAVAATAVSRDSSAGAAVDSRFVAAAAAVEGHGDFGIKRRRPLKELDQVRLGDLKGKIETLGRLNQQVCVNLGVLRQEIQRISGAIVSQKDRWGMDSDKSNRAEYLKYQRERMRSDLDLKRQQQQQQQKQKQAKDAQAKHSAQKFITKEETVETKLKLSTIGLVHLEDFQRIKGEIEEERLREAAQTLVRPAKEKKEEAEQDGGQGETSKPLKRVVKKKAKRPTLSFDSENNDDDDEEIKLGPVIKKRRKNPMVDTSFLPDKDREEEEARLREELRQKWLRDQDTLKQQPIDITYSYWDGSGHRKQVRCRKGDTIGQFLDKCKAQVSELRSATVDGLVYVKEDLIIPHHYSFYDFIVNKARGKSGPLFSFDVHDDVRLTHDATVEKDDSHAGKVCERAWYERNKHIFPANRWETFDPEKNYGSYTIRDTKQGSLKK</sequence>
<keyword evidence="1" id="KW-0328">Glycosyltransferase</keyword>
<accession>A0ACC1IGS2</accession>
<evidence type="ECO:0000313" key="1">
    <source>
        <dbReference type="EMBL" id="KAJ1891664.1"/>
    </source>
</evidence>
<comment type="caution">
    <text evidence="1">The sequence shown here is derived from an EMBL/GenBank/DDBJ whole genome shotgun (WGS) entry which is preliminary data.</text>
</comment>
<protein>
    <submittedName>
        <fullName evidence="1">Alpha-1,6- mannosyltransferase</fullName>
        <ecNumber evidence="1">2.4.1.260</ecNumber>
    </submittedName>
</protein>
<proteinExistence type="predicted"/>
<keyword evidence="1" id="KW-0808">Transferase</keyword>
<dbReference type="Proteomes" id="UP001150581">
    <property type="component" value="Unassembled WGS sequence"/>
</dbReference>
<dbReference type="EC" id="2.4.1.260" evidence="1"/>
<evidence type="ECO:0000313" key="2">
    <source>
        <dbReference type="Proteomes" id="UP001150581"/>
    </source>
</evidence>
<dbReference type="EMBL" id="JANBPG010001121">
    <property type="protein sequence ID" value="KAJ1891664.1"/>
    <property type="molecule type" value="Genomic_DNA"/>
</dbReference>
<organism evidence="1 2">
    <name type="scientific">Kickxella alabastrina</name>
    <dbReference type="NCBI Taxonomy" id="61397"/>
    <lineage>
        <taxon>Eukaryota</taxon>
        <taxon>Fungi</taxon>
        <taxon>Fungi incertae sedis</taxon>
        <taxon>Zoopagomycota</taxon>
        <taxon>Kickxellomycotina</taxon>
        <taxon>Kickxellomycetes</taxon>
        <taxon>Kickxellales</taxon>
        <taxon>Kickxellaceae</taxon>
        <taxon>Kickxella</taxon>
    </lineage>
</organism>
<name>A0ACC1IGS2_9FUNG</name>
<keyword evidence="2" id="KW-1185">Reference proteome</keyword>